<name>A0ABT1JJH1_ACTCY</name>
<organism evidence="3 4">
    <name type="scientific">Actinoalloteichus caeruleus DSM 43889</name>
    <dbReference type="NCBI Taxonomy" id="1120930"/>
    <lineage>
        <taxon>Bacteria</taxon>
        <taxon>Bacillati</taxon>
        <taxon>Actinomycetota</taxon>
        <taxon>Actinomycetes</taxon>
        <taxon>Pseudonocardiales</taxon>
        <taxon>Pseudonocardiaceae</taxon>
        <taxon>Actinoalloteichus</taxon>
        <taxon>Actinoalloteichus cyanogriseus</taxon>
    </lineage>
</organism>
<evidence type="ECO:0008006" key="5">
    <source>
        <dbReference type="Google" id="ProtNLM"/>
    </source>
</evidence>
<evidence type="ECO:0000313" key="4">
    <source>
        <dbReference type="Proteomes" id="UP000791080"/>
    </source>
</evidence>
<comment type="caution">
    <text evidence="3">The sequence shown here is derived from an EMBL/GenBank/DDBJ whole genome shotgun (WGS) entry which is preliminary data.</text>
</comment>
<evidence type="ECO:0000256" key="1">
    <source>
        <dbReference type="SAM" id="MobiDB-lite"/>
    </source>
</evidence>
<reference evidence="3 4" key="2">
    <citation type="submission" date="2022-06" db="EMBL/GenBank/DDBJ databases">
        <title>Genomic Encyclopedia of Type Strains, Phase I: the one thousand microbial genomes (KMG-I) project.</title>
        <authorList>
            <person name="Kyrpides N."/>
        </authorList>
    </citation>
    <scope>NUCLEOTIDE SEQUENCE [LARGE SCALE GENOMIC DNA]</scope>
    <source>
        <strain evidence="3 4">DSM 43889</strain>
    </source>
</reference>
<sequence>MAENSTDPRTGPPAPKSRAQQSTRDLLLSMLPLLLVLLALTGLVGMCSFSPGGPSVDPDVGARSDPDGDLRRAVGSVDLAVREPDLSEDWRVNNVRVSQLGDRGTVATALRVGYLTPDGRYLRLSQSDAEEAELVAFETGVDPAGLGTVEAAGLTWVRYAAQRDEEAWTTELDGQRVLLTGSADEPEFRELAEATVAGDLVEPGAGTATDGG</sequence>
<protein>
    <recommendedName>
        <fullName evidence="5">DUF4245 family protein</fullName>
    </recommendedName>
</protein>
<dbReference type="RefSeq" id="WP_051313308.1">
    <property type="nucleotide sequence ID" value="NZ_AUBJ02000001.1"/>
</dbReference>
<keyword evidence="4" id="KW-1185">Reference proteome</keyword>
<gene>
    <name evidence="3" type="ORF">G443_002609</name>
</gene>
<evidence type="ECO:0000313" key="3">
    <source>
        <dbReference type="EMBL" id="MCP2332339.1"/>
    </source>
</evidence>
<dbReference type="Pfam" id="PF14030">
    <property type="entry name" value="DUF4245"/>
    <property type="match status" value="1"/>
</dbReference>
<dbReference type="EMBL" id="AUBJ02000001">
    <property type="protein sequence ID" value="MCP2332339.1"/>
    <property type="molecule type" value="Genomic_DNA"/>
</dbReference>
<evidence type="ECO:0000256" key="2">
    <source>
        <dbReference type="SAM" id="Phobius"/>
    </source>
</evidence>
<feature type="region of interest" description="Disordered" evidence="1">
    <location>
        <begin position="1"/>
        <end position="22"/>
    </location>
</feature>
<accession>A0ABT1JJH1</accession>
<keyword evidence="2" id="KW-0472">Membrane</keyword>
<proteinExistence type="predicted"/>
<dbReference type="Proteomes" id="UP000791080">
    <property type="component" value="Unassembled WGS sequence"/>
</dbReference>
<reference evidence="3 4" key="1">
    <citation type="submission" date="2013-07" db="EMBL/GenBank/DDBJ databases">
        <authorList>
            <consortium name="DOE Joint Genome Institute"/>
            <person name="Reeve W."/>
            <person name="Huntemann M."/>
            <person name="Han J."/>
            <person name="Chen A."/>
            <person name="Kyrpides N."/>
            <person name="Mavromatis K."/>
            <person name="Markowitz V."/>
            <person name="Palaniappan K."/>
            <person name="Ivanova N."/>
            <person name="Schaumberg A."/>
            <person name="Pati A."/>
            <person name="Liolios K."/>
            <person name="Nordberg H.P."/>
            <person name="Cantor M.N."/>
            <person name="Hua S.X."/>
            <person name="Woyke T."/>
        </authorList>
    </citation>
    <scope>NUCLEOTIDE SEQUENCE [LARGE SCALE GENOMIC DNA]</scope>
    <source>
        <strain evidence="3 4">DSM 43889</strain>
    </source>
</reference>
<feature type="transmembrane region" description="Helical" evidence="2">
    <location>
        <begin position="26"/>
        <end position="46"/>
    </location>
</feature>
<keyword evidence="2" id="KW-1133">Transmembrane helix</keyword>
<dbReference type="InterPro" id="IPR025339">
    <property type="entry name" value="DUF4245"/>
</dbReference>
<keyword evidence="2" id="KW-0812">Transmembrane</keyword>